<feature type="non-terminal residue" evidence="2">
    <location>
        <position position="155"/>
    </location>
</feature>
<reference evidence="2 3" key="1">
    <citation type="submission" date="2018-03" db="EMBL/GenBank/DDBJ databases">
        <title>Genomes of Pezizomycetes fungi and the evolution of truffles.</title>
        <authorList>
            <person name="Murat C."/>
            <person name="Payen T."/>
            <person name="Noel B."/>
            <person name="Kuo A."/>
            <person name="Martin F.M."/>
        </authorList>
    </citation>
    <scope>NUCLEOTIDE SEQUENCE [LARGE SCALE GENOMIC DNA]</scope>
    <source>
        <strain evidence="2">091103-1</strain>
    </source>
</reference>
<protein>
    <submittedName>
        <fullName evidence="2">Uncharacterized protein</fullName>
    </submittedName>
</protein>
<proteinExistence type="predicted"/>
<keyword evidence="3" id="KW-1185">Reference proteome</keyword>
<evidence type="ECO:0000313" key="2">
    <source>
        <dbReference type="EMBL" id="PWW75156.1"/>
    </source>
</evidence>
<feature type="region of interest" description="Disordered" evidence="1">
    <location>
        <begin position="18"/>
        <end position="43"/>
    </location>
</feature>
<dbReference type="Proteomes" id="UP000246991">
    <property type="component" value="Unassembled WGS sequence"/>
</dbReference>
<comment type="caution">
    <text evidence="2">The sequence shown here is derived from an EMBL/GenBank/DDBJ whole genome shotgun (WGS) entry which is preliminary data.</text>
</comment>
<dbReference type="OrthoDB" id="5327145at2759"/>
<sequence length="155" mass="16535">MLAANKENALIVPGQHLGKINAKTPGPSKLHPKTPYKIPLNDENVAGKTGKKALFVGKDSSLFATPIALGGGPRRPALTGKTTNAKAKIFTPCAEDSVEQQPKPAGGVSRLDASKRSIPEDVRPALHDENGEYPEIEYIPRCPPGTLFLRPNIPL</sequence>
<evidence type="ECO:0000313" key="3">
    <source>
        <dbReference type="Proteomes" id="UP000246991"/>
    </source>
</evidence>
<dbReference type="AlphaFoldDB" id="A0A317SNZ1"/>
<gene>
    <name evidence="2" type="ORF">C7212DRAFT_325083</name>
</gene>
<feature type="compositionally biased region" description="Basic and acidic residues" evidence="1">
    <location>
        <begin position="112"/>
        <end position="129"/>
    </location>
</feature>
<evidence type="ECO:0000256" key="1">
    <source>
        <dbReference type="SAM" id="MobiDB-lite"/>
    </source>
</evidence>
<feature type="region of interest" description="Disordered" evidence="1">
    <location>
        <begin position="95"/>
        <end position="129"/>
    </location>
</feature>
<organism evidence="2 3">
    <name type="scientific">Tuber magnatum</name>
    <name type="common">white Piedmont truffle</name>
    <dbReference type="NCBI Taxonomy" id="42249"/>
    <lineage>
        <taxon>Eukaryota</taxon>
        <taxon>Fungi</taxon>
        <taxon>Dikarya</taxon>
        <taxon>Ascomycota</taxon>
        <taxon>Pezizomycotina</taxon>
        <taxon>Pezizomycetes</taxon>
        <taxon>Pezizales</taxon>
        <taxon>Tuberaceae</taxon>
        <taxon>Tuber</taxon>
    </lineage>
</organism>
<name>A0A317SNZ1_9PEZI</name>
<dbReference type="EMBL" id="PYWC01000050">
    <property type="protein sequence ID" value="PWW75156.1"/>
    <property type="molecule type" value="Genomic_DNA"/>
</dbReference>
<accession>A0A317SNZ1</accession>